<evidence type="ECO:0000313" key="2">
    <source>
        <dbReference type="Proteomes" id="UP001054837"/>
    </source>
</evidence>
<proteinExistence type="predicted"/>
<dbReference type="AlphaFoldDB" id="A0AAV4USD2"/>
<evidence type="ECO:0000313" key="1">
    <source>
        <dbReference type="EMBL" id="GIY60820.1"/>
    </source>
</evidence>
<name>A0AAV4USD2_9ARAC</name>
<sequence length="74" mass="8482">MAGPFGGDCLWDLRGLEGLSQMIVSEMRTPFETARLRQISSSRSLVFADSTHIFTNYCSIRYMRNRNLIYSKAN</sequence>
<reference evidence="1 2" key="1">
    <citation type="submission" date="2021-06" db="EMBL/GenBank/DDBJ databases">
        <title>Caerostris darwini draft genome.</title>
        <authorList>
            <person name="Kono N."/>
            <person name="Arakawa K."/>
        </authorList>
    </citation>
    <scope>NUCLEOTIDE SEQUENCE [LARGE SCALE GENOMIC DNA]</scope>
</reference>
<organism evidence="1 2">
    <name type="scientific">Caerostris darwini</name>
    <dbReference type="NCBI Taxonomy" id="1538125"/>
    <lineage>
        <taxon>Eukaryota</taxon>
        <taxon>Metazoa</taxon>
        <taxon>Ecdysozoa</taxon>
        <taxon>Arthropoda</taxon>
        <taxon>Chelicerata</taxon>
        <taxon>Arachnida</taxon>
        <taxon>Araneae</taxon>
        <taxon>Araneomorphae</taxon>
        <taxon>Entelegynae</taxon>
        <taxon>Araneoidea</taxon>
        <taxon>Araneidae</taxon>
        <taxon>Caerostris</taxon>
    </lineage>
</organism>
<dbReference type="Proteomes" id="UP001054837">
    <property type="component" value="Unassembled WGS sequence"/>
</dbReference>
<protein>
    <submittedName>
        <fullName evidence="1">Uncharacterized protein</fullName>
    </submittedName>
</protein>
<keyword evidence="2" id="KW-1185">Reference proteome</keyword>
<gene>
    <name evidence="1" type="ORF">CDAR_308101</name>
</gene>
<accession>A0AAV4USD2</accession>
<dbReference type="EMBL" id="BPLQ01011857">
    <property type="protein sequence ID" value="GIY60820.1"/>
    <property type="molecule type" value="Genomic_DNA"/>
</dbReference>
<comment type="caution">
    <text evidence="1">The sequence shown here is derived from an EMBL/GenBank/DDBJ whole genome shotgun (WGS) entry which is preliminary data.</text>
</comment>